<accession>A0ABV8MLH4</accession>
<dbReference type="SMART" id="SM00028">
    <property type="entry name" value="TPR"/>
    <property type="match status" value="8"/>
</dbReference>
<dbReference type="InterPro" id="IPR011990">
    <property type="entry name" value="TPR-like_helical_dom_sf"/>
</dbReference>
<reference evidence="3" key="1">
    <citation type="journal article" date="2019" name="Int. J. Syst. Evol. Microbiol.">
        <title>The Global Catalogue of Microorganisms (GCM) 10K type strain sequencing project: providing services to taxonomists for standard genome sequencing and annotation.</title>
        <authorList>
            <consortium name="The Broad Institute Genomics Platform"/>
            <consortium name="The Broad Institute Genome Sequencing Center for Infectious Disease"/>
            <person name="Wu L."/>
            <person name="Ma J."/>
        </authorList>
    </citation>
    <scope>NUCLEOTIDE SEQUENCE [LARGE SCALE GENOMIC DNA]</scope>
    <source>
        <strain evidence="3">LMG 29894</strain>
    </source>
</reference>
<dbReference type="Pfam" id="PF13432">
    <property type="entry name" value="TPR_16"/>
    <property type="match status" value="1"/>
</dbReference>
<keyword evidence="3" id="KW-1185">Reference proteome</keyword>
<dbReference type="Proteomes" id="UP001595791">
    <property type="component" value="Unassembled WGS sequence"/>
</dbReference>
<comment type="caution">
    <text evidence="2">The sequence shown here is derived from an EMBL/GenBank/DDBJ whole genome shotgun (WGS) entry which is preliminary data.</text>
</comment>
<protein>
    <submittedName>
        <fullName evidence="2">Tetratricopeptide repeat protein</fullName>
    </submittedName>
</protein>
<dbReference type="PANTHER" id="PTHR12558">
    <property type="entry name" value="CELL DIVISION CYCLE 16,23,27"/>
    <property type="match status" value="1"/>
</dbReference>
<dbReference type="Pfam" id="PF13424">
    <property type="entry name" value="TPR_12"/>
    <property type="match status" value="1"/>
</dbReference>
<dbReference type="InterPro" id="IPR019734">
    <property type="entry name" value="TPR_rpt"/>
</dbReference>
<proteinExistence type="predicted"/>
<evidence type="ECO:0000313" key="2">
    <source>
        <dbReference type="EMBL" id="MFC4159002.1"/>
    </source>
</evidence>
<organism evidence="2 3">
    <name type="scientific">Chitinimonas lacunae</name>
    <dbReference type="NCBI Taxonomy" id="1963018"/>
    <lineage>
        <taxon>Bacteria</taxon>
        <taxon>Pseudomonadati</taxon>
        <taxon>Pseudomonadota</taxon>
        <taxon>Betaproteobacteria</taxon>
        <taxon>Neisseriales</taxon>
        <taxon>Chitinibacteraceae</taxon>
        <taxon>Chitinimonas</taxon>
    </lineage>
</organism>
<name>A0ABV8MLH4_9NEIS</name>
<evidence type="ECO:0000256" key="1">
    <source>
        <dbReference type="PROSITE-ProRule" id="PRU00339"/>
    </source>
</evidence>
<evidence type="ECO:0000313" key="3">
    <source>
        <dbReference type="Proteomes" id="UP001595791"/>
    </source>
</evidence>
<dbReference type="PANTHER" id="PTHR12558:SF13">
    <property type="entry name" value="CELL DIVISION CYCLE PROTEIN 27 HOMOLOG"/>
    <property type="match status" value="1"/>
</dbReference>
<dbReference type="EMBL" id="JBHSBU010000001">
    <property type="protein sequence ID" value="MFC4159002.1"/>
    <property type="molecule type" value="Genomic_DNA"/>
</dbReference>
<gene>
    <name evidence="2" type="ORF">ACFOW7_06485</name>
</gene>
<sequence length="388" mass="42968">MTLSPDLKQTLARHERYAEADPDNLALRLRLADLYHRAGEFDAALTACQHCLTLAPGDAVARSLHASVLISQHRFEEAERLLAELVQAEPTDAALQHNLGVARFHLRQWEAASQCFDTAARLGLNYGPNLSYLARSLHRLGQTEAAIAVVQRWIELEPGRASQGCLAQFYLEDGQFGAAHENALALLTDHPEDARAHIVAGFACLALHEVELAQQHFDTAIALDCQHELAWHGLGLTHFHQQRYDEAVEAMRTVARLAPDHAGNLVTLGWARLMMRDLAGAQQAFEQALALDRRFGEAHGGLATALALQYQFEQAEQAIKLARRLDPRGFGAELAAAVTLIGRGQKYDAAEIYRQALERSLPGREMGSLLSQLQLRTFPRSDRPRTVH</sequence>
<dbReference type="RefSeq" id="WP_378162281.1">
    <property type="nucleotide sequence ID" value="NZ_JBHSBU010000001.1"/>
</dbReference>
<dbReference type="SUPFAM" id="SSF48452">
    <property type="entry name" value="TPR-like"/>
    <property type="match status" value="3"/>
</dbReference>
<dbReference type="Pfam" id="PF13429">
    <property type="entry name" value="TPR_15"/>
    <property type="match status" value="1"/>
</dbReference>
<dbReference type="Gene3D" id="1.25.40.10">
    <property type="entry name" value="Tetratricopeptide repeat domain"/>
    <property type="match status" value="3"/>
</dbReference>
<dbReference type="PROSITE" id="PS50005">
    <property type="entry name" value="TPR"/>
    <property type="match status" value="1"/>
</dbReference>
<keyword evidence="1" id="KW-0802">TPR repeat</keyword>
<feature type="repeat" description="TPR" evidence="1">
    <location>
        <begin position="228"/>
        <end position="261"/>
    </location>
</feature>